<organism evidence="1 2">
    <name type="scientific">Thelephora ganbajun</name>
    <name type="common">Ganba fungus</name>
    <dbReference type="NCBI Taxonomy" id="370292"/>
    <lineage>
        <taxon>Eukaryota</taxon>
        <taxon>Fungi</taxon>
        <taxon>Dikarya</taxon>
        <taxon>Basidiomycota</taxon>
        <taxon>Agaricomycotina</taxon>
        <taxon>Agaricomycetes</taxon>
        <taxon>Thelephorales</taxon>
        <taxon>Thelephoraceae</taxon>
        <taxon>Thelephora</taxon>
    </lineage>
</organism>
<gene>
    <name evidence="1" type="ORF">BDM02DRAFT_3107798</name>
</gene>
<evidence type="ECO:0000313" key="1">
    <source>
        <dbReference type="EMBL" id="KAF9653236.1"/>
    </source>
</evidence>
<accession>A0ACB6ZVU6</accession>
<protein>
    <submittedName>
        <fullName evidence="1">Per1-like protein</fullName>
    </submittedName>
</protein>
<reference evidence="1" key="2">
    <citation type="journal article" date="2020" name="Nat. Commun.">
        <title>Large-scale genome sequencing of mycorrhizal fungi provides insights into the early evolution of symbiotic traits.</title>
        <authorList>
            <person name="Miyauchi S."/>
            <person name="Kiss E."/>
            <person name="Kuo A."/>
            <person name="Drula E."/>
            <person name="Kohler A."/>
            <person name="Sanchez-Garcia M."/>
            <person name="Morin E."/>
            <person name="Andreopoulos B."/>
            <person name="Barry K.W."/>
            <person name="Bonito G."/>
            <person name="Buee M."/>
            <person name="Carver A."/>
            <person name="Chen C."/>
            <person name="Cichocki N."/>
            <person name="Clum A."/>
            <person name="Culley D."/>
            <person name="Crous P.W."/>
            <person name="Fauchery L."/>
            <person name="Girlanda M."/>
            <person name="Hayes R.D."/>
            <person name="Keri Z."/>
            <person name="LaButti K."/>
            <person name="Lipzen A."/>
            <person name="Lombard V."/>
            <person name="Magnuson J."/>
            <person name="Maillard F."/>
            <person name="Murat C."/>
            <person name="Nolan M."/>
            <person name="Ohm R.A."/>
            <person name="Pangilinan J."/>
            <person name="Pereira M.F."/>
            <person name="Perotto S."/>
            <person name="Peter M."/>
            <person name="Pfister S."/>
            <person name="Riley R."/>
            <person name="Sitrit Y."/>
            <person name="Stielow J.B."/>
            <person name="Szollosi G."/>
            <person name="Zifcakova L."/>
            <person name="Stursova M."/>
            <person name="Spatafora J.W."/>
            <person name="Tedersoo L."/>
            <person name="Vaario L.M."/>
            <person name="Yamada A."/>
            <person name="Yan M."/>
            <person name="Wang P."/>
            <person name="Xu J."/>
            <person name="Bruns T."/>
            <person name="Baldrian P."/>
            <person name="Vilgalys R."/>
            <person name="Dunand C."/>
            <person name="Henrissat B."/>
            <person name="Grigoriev I.V."/>
            <person name="Hibbett D."/>
            <person name="Nagy L.G."/>
            <person name="Martin F.M."/>
        </authorList>
    </citation>
    <scope>NUCLEOTIDE SEQUENCE</scope>
    <source>
        <strain evidence="1">P2</strain>
    </source>
</reference>
<name>A0ACB6ZVU6_THEGA</name>
<evidence type="ECO:0000313" key="2">
    <source>
        <dbReference type="Proteomes" id="UP000886501"/>
    </source>
</evidence>
<comment type="caution">
    <text evidence="1">The sequence shown here is derived from an EMBL/GenBank/DDBJ whole genome shotgun (WGS) entry which is preliminary data.</text>
</comment>
<sequence>MHLRAGVARLWLIILACTPFVLASTGDRAESFQNCIPTCLDYLKGQCEIPFLFRLARWTCTDECKYQCMRFITDNAVEEQQPIVQYYGKWPFIRYAGMQEPASVVFSVLNLIAHVQGARIVSKRIPHDHPMRPYYLTWSYISTNAWFWSSVFHTRDVPWTEKLDYFSAASAIMYALYSVVIRTFHLYTSSGSHPTSSPSPPQPSSVPHRALKPWAITCLIVYIGHVTYLSILPRFDYTYNMAFNLTLGLTHNFLWVIYSLPSSRSLLPRFPFRPKDYRPAFVTKVFVFVLLTTAATALELFDFPPWMFVIDAHALWHLSTVPITKFWYDFLVEDALDQGWRLQKS</sequence>
<dbReference type="EMBL" id="MU117964">
    <property type="protein sequence ID" value="KAF9653236.1"/>
    <property type="molecule type" value="Genomic_DNA"/>
</dbReference>
<dbReference type="Proteomes" id="UP000886501">
    <property type="component" value="Unassembled WGS sequence"/>
</dbReference>
<keyword evidence="2" id="KW-1185">Reference proteome</keyword>
<proteinExistence type="predicted"/>
<reference evidence="1" key="1">
    <citation type="submission" date="2019-10" db="EMBL/GenBank/DDBJ databases">
        <authorList>
            <consortium name="DOE Joint Genome Institute"/>
            <person name="Kuo A."/>
            <person name="Miyauchi S."/>
            <person name="Kiss E."/>
            <person name="Drula E."/>
            <person name="Kohler A."/>
            <person name="Sanchez-Garcia M."/>
            <person name="Andreopoulos B."/>
            <person name="Barry K.W."/>
            <person name="Bonito G."/>
            <person name="Buee M."/>
            <person name="Carver A."/>
            <person name="Chen C."/>
            <person name="Cichocki N."/>
            <person name="Clum A."/>
            <person name="Culley D."/>
            <person name="Crous P.W."/>
            <person name="Fauchery L."/>
            <person name="Girlanda M."/>
            <person name="Hayes R."/>
            <person name="Keri Z."/>
            <person name="Labutti K."/>
            <person name="Lipzen A."/>
            <person name="Lombard V."/>
            <person name="Magnuson J."/>
            <person name="Maillard F."/>
            <person name="Morin E."/>
            <person name="Murat C."/>
            <person name="Nolan M."/>
            <person name="Ohm R."/>
            <person name="Pangilinan J."/>
            <person name="Pereira M."/>
            <person name="Perotto S."/>
            <person name="Peter M."/>
            <person name="Riley R."/>
            <person name="Sitrit Y."/>
            <person name="Stielow B."/>
            <person name="Szollosi G."/>
            <person name="Zifcakova L."/>
            <person name="Stursova M."/>
            <person name="Spatafora J.W."/>
            <person name="Tedersoo L."/>
            <person name="Vaario L.-M."/>
            <person name="Yamada A."/>
            <person name="Yan M."/>
            <person name="Wang P."/>
            <person name="Xu J."/>
            <person name="Bruns T."/>
            <person name="Baldrian P."/>
            <person name="Vilgalys R."/>
            <person name="Henrissat B."/>
            <person name="Grigoriev I.V."/>
            <person name="Hibbett D."/>
            <person name="Nagy L.G."/>
            <person name="Martin F.M."/>
        </authorList>
    </citation>
    <scope>NUCLEOTIDE SEQUENCE</scope>
    <source>
        <strain evidence="1">P2</strain>
    </source>
</reference>